<proteinExistence type="predicted"/>
<reference evidence="5" key="1">
    <citation type="submission" date="2017-02" db="UniProtKB">
        <authorList>
            <consortium name="WormBaseParasite"/>
        </authorList>
    </citation>
    <scope>IDENTIFICATION</scope>
</reference>
<gene>
    <name evidence="3" type="ORF">BTMF_LOCUS782</name>
</gene>
<evidence type="ECO:0000256" key="1">
    <source>
        <dbReference type="SAM" id="MobiDB-lite"/>
    </source>
</evidence>
<dbReference type="InterPro" id="IPR058520">
    <property type="entry name" value="DUF8207"/>
</dbReference>
<accession>A0A0R3Q550</accession>
<dbReference type="PANTHER" id="PTHR35374:SF1">
    <property type="entry name" value="PROTEIN KINASE DOMAIN-CONTAINING PROTEIN"/>
    <property type="match status" value="1"/>
</dbReference>
<sequence>MNDRRVAAYLRAERELMRRYEEVKYGRFMTSEQGNQIFAPLLTPLREINSKVNSKTKGNSGTTSNVLPKTEKKKKTESRSQKYDINYGIYPKDDRLYVGNTCINLAGDNLLFDSGRKYVVTPGLWALLTEKLPESYTDADLLHYGEIVRDTYSYKLDNDPSSNRIKYVGDKKFKDIIMPILHKYNLIDGKKPIRRGKGLRKVLTSNNVEYVYWNNFDELLERLYILYGEVKAGNTNPTIRNEITSILEEIKER</sequence>
<name>A0A0R3Q550_9BILA</name>
<dbReference type="WBParaSite" id="BTMF_0000144001-mRNA-1">
    <property type="protein sequence ID" value="BTMF_0000144001-mRNA-1"/>
    <property type="gene ID" value="BTMF_0000144001"/>
</dbReference>
<dbReference type="Pfam" id="PF26634">
    <property type="entry name" value="DUF8207"/>
    <property type="match status" value="1"/>
</dbReference>
<evidence type="ECO:0000313" key="4">
    <source>
        <dbReference type="Proteomes" id="UP000280834"/>
    </source>
</evidence>
<keyword evidence="4" id="KW-1185">Reference proteome</keyword>
<evidence type="ECO:0000313" key="5">
    <source>
        <dbReference type="WBParaSite" id="BTMF_0000144001-mRNA-1"/>
    </source>
</evidence>
<dbReference type="Proteomes" id="UP000280834">
    <property type="component" value="Unassembled WGS sequence"/>
</dbReference>
<dbReference type="EMBL" id="UZAG01000489">
    <property type="protein sequence ID" value="VDO08604.1"/>
    <property type="molecule type" value="Genomic_DNA"/>
</dbReference>
<protein>
    <submittedName>
        <fullName evidence="5">LAGLIDADG_2 domain-containing protein</fullName>
    </submittedName>
</protein>
<organism evidence="5">
    <name type="scientific">Brugia timori</name>
    <dbReference type="NCBI Taxonomy" id="42155"/>
    <lineage>
        <taxon>Eukaryota</taxon>
        <taxon>Metazoa</taxon>
        <taxon>Ecdysozoa</taxon>
        <taxon>Nematoda</taxon>
        <taxon>Chromadorea</taxon>
        <taxon>Rhabditida</taxon>
        <taxon>Spirurina</taxon>
        <taxon>Spiruromorpha</taxon>
        <taxon>Filarioidea</taxon>
        <taxon>Onchocercidae</taxon>
        <taxon>Brugia</taxon>
    </lineage>
</organism>
<evidence type="ECO:0000259" key="2">
    <source>
        <dbReference type="Pfam" id="PF26634"/>
    </source>
</evidence>
<dbReference type="AlphaFoldDB" id="A0A0R3Q550"/>
<feature type="domain" description="DUF8207" evidence="2">
    <location>
        <begin position="82"/>
        <end position="180"/>
    </location>
</feature>
<feature type="region of interest" description="Disordered" evidence="1">
    <location>
        <begin position="51"/>
        <end position="78"/>
    </location>
</feature>
<evidence type="ECO:0000313" key="3">
    <source>
        <dbReference type="EMBL" id="VDO08604.1"/>
    </source>
</evidence>
<feature type="compositionally biased region" description="Polar residues" evidence="1">
    <location>
        <begin position="51"/>
        <end position="67"/>
    </location>
</feature>
<dbReference type="PANTHER" id="PTHR35374">
    <property type="entry name" value="CYCLIN-DEPENDENT KINASE 11A-LIKE"/>
    <property type="match status" value="1"/>
</dbReference>
<reference evidence="3 4" key="2">
    <citation type="submission" date="2018-11" db="EMBL/GenBank/DDBJ databases">
        <authorList>
            <consortium name="Pathogen Informatics"/>
        </authorList>
    </citation>
    <scope>NUCLEOTIDE SEQUENCE [LARGE SCALE GENOMIC DNA]</scope>
</reference>